<sequence>APVQVLVSGWTLPDPKDYVSHAGLLQSPDSLALKYGVEPFSEEHFRLIEKSLALMGQVGNDVVFVPVVHGTHMGHRTGMVRWVKKGPAHEPDFRAMERYLDLCARYCGPPKVICLIVWKPQFGNQRRFRGVRVAKPEPVRVTQLDPRTGRMSELRAPMFGGKGSPDPSGFWKPMLDGAREIVRKRGWDERRLMLGQAFDSRPLPAVQTFFKKIAPAARWVVYSHWNGDPGPQNGKLVISGGIEVGYAEEMGGGLLPDLLPDRPKLREREYITAGSHRIQVLTWSSPTAYRNIPNITGTFCRLGLDFWPVVSDGTRLRTLFNTKICGPWLYKAHPVAIVAPGPDGAIPTVRFQMLREGVQETEARIFLVKSIRKLGGEQKRRYTELLNERVVARRVAGVLTQAQISLDWLGLTSRMYAAAGELAGEKSQGRWHRPPRRAIALPEQAVQASSTILRPRALPNSISGSCTSP</sequence>
<accession>X0TE90</accession>
<feature type="domain" description="Glycoside hydrolase 123 catalytic" evidence="1">
    <location>
        <begin position="26"/>
        <end position="208"/>
    </location>
</feature>
<name>X0TE90_9ZZZZ</name>
<gene>
    <name evidence="2" type="ORF">S01H1_05553</name>
</gene>
<dbReference type="InterPro" id="IPR025150">
    <property type="entry name" value="GH123_cat"/>
</dbReference>
<proteinExistence type="predicted"/>
<dbReference type="Pfam" id="PF13320">
    <property type="entry name" value="GH123_cat"/>
    <property type="match status" value="1"/>
</dbReference>
<reference evidence="2" key="1">
    <citation type="journal article" date="2014" name="Front. Microbiol.">
        <title>High frequency of phylogenetically diverse reductive dehalogenase-homologous genes in deep subseafloor sedimentary metagenomes.</title>
        <authorList>
            <person name="Kawai M."/>
            <person name="Futagami T."/>
            <person name="Toyoda A."/>
            <person name="Takaki Y."/>
            <person name="Nishi S."/>
            <person name="Hori S."/>
            <person name="Arai W."/>
            <person name="Tsubouchi T."/>
            <person name="Morono Y."/>
            <person name="Uchiyama I."/>
            <person name="Ito T."/>
            <person name="Fujiyama A."/>
            <person name="Inagaki F."/>
            <person name="Takami H."/>
        </authorList>
    </citation>
    <scope>NUCLEOTIDE SEQUENCE</scope>
    <source>
        <strain evidence="2">Expedition CK06-06</strain>
    </source>
</reference>
<dbReference type="EMBL" id="BARS01002890">
    <property type="protein sequence ID" value="GAF74380.1"/>
    <property type="molecule type" value="Genomic_DNA"/>
</dbReference>
<feature type="non-terminal residue" evidence="2">
    <location>
        <position position="1"/>
    </location>
</feature>
<evidence type="ECO:0000259" key="1">
    <source>
        <dbReference type="Pfam" id="PF13320"/>
    </source>
</evidence>
<organism evidence="2">
    <name type="scientific">marine sediment metagenome</name>
    <dbReference type="NCBI Taxonomy" id="412755"/>
    <lineage>
        <taxon>unclassified sequences</taxon>
        <taxon>metagenomes</taxon>
        <taxon>ecological metagenomes</taxon>
    </lineage>
</organism>
<protein>
    <recommendedName>
        <fullName evidence="1">Glycoside hydrolase 123 catalytic domain-containing protein</fullName>
    </recommendedName>
</protein>
<evidence type="ECO:0000313" key="2">
    <source>
        <dbReference type="EMBL" id="GAF74380.1"/>
    </source>
</evidence>
<dbReference type="AlphaFoldDB" id="X0TE90"/>
<comment type="caution">
    <text evidence="2">The sequence shown here is derived from an EMBL/GenBank/DDBJ whole genome shotgun (WGS) entry which is preliminary data.</text>
</comment>